<evidence type="ECO:0000259" key="12">
    <source>
        <dbReference type="Pfam" id="PF03934"/>
    </source>
</evidence>
<keyword evidence="8" id="KW-1133">Transmembrane helix</keyword>
<accession>A0ABP9QCY7</accession>
<dbReference type="SUPFAM" id="SSF54523">
    <property type="entry name" value="Pili subunits"/>
    <property type="match status" value="1"/>
</dbReference>
<evidence type="ECO:0000313" key="15">
    <source>
        <dbReference type="Proteomes" id="UP001500547"/>
    </source>
</evidence>
<dbReference type="Pfam" id="PF03934">
    <property type="entry name" value="T2SSK"/>
    <property type="match status" value="1"/>
</dbReference>
<name>A0ABP9QCY7_9RHOO</name>
<dbReference type="InterPro" id="IPR049179">
    <property type="entry name" value="T2SSK_SAM-like_2nd"/>
</dbReference>
<evidence type="ECO:0000256" key="7">
    <source>
        <dbReference type="ARBA" id="ARBA00022927"/>
    </source>
</evidence>
<keyword evidence="9 10" id="KW-0472">Membrane</keyword>
<evidence type="ECO:0000256" key="11">
    <source>
        <dbReference type="SAM" id="SignalP"/>
    </source>
</evidence>
<dbReference type="InterPro" id="IPR045584">
    <property type="entry name" value="Pilin-like"/>
</dbReference>
<dbReference type="Pfam" id="PF21687">
    <property type="entry name" value="T2SSK_1st"/>
    <property type="match status" value="1"/>
</dbReference>
<comment type="subcellular location">
    <subcellularLocation>
        <location evidence="1 10">Cell inner membrane</location>
    </subcellularLocation>
</comment>
<keyword evidence="7" id="KW-0653">Protein transport</keyword>
<evidence type="ECO:0000256" key="1">
    <source>
        <dbReference type="ARBA" id="ARBA00004533"/>
    </source>
</evidence>
<feature type="signal peptide" evidence="11">
    <location>
        <begin position="1"/>
        <end position="18"/>
    </location>
</feature>
<evidence type="ECO:0000256" key="10">
    <source>
        <dbReference type="PIRNR" id="PIRNR002786"/>
    </source>
</evidence>
<dbReference type="Proteomes" id="UP001500547">
    <property type="component" value="Unassembled WGS sequence"/>
</dbReference>
<organism evidence="14 15">
    <name type="scientific">Viridibacterium curvum</name>
    <dbReference type="NCBI Taxonomy" id="1101404"/>
    <lineage>
        <taxon>Bacteria</taxon>
        <taxon>Pseudomonadati</taxon>
        <taxon>Pseudomonadota</taxon>
        <taxon>Betaproteobacteria</taxon>
        <taxon>Rhodocyclales</taxon>
        <taxon>Rhodocyclaceae</taxon>
        <taxon>Viridibacterium</taxon>
    </lineage>
</organism>
<evidence type="ECO:0000256" key="5">
    <source>
        <dbReference type="ARBA" id="ARBA00022519"/>
    </source>
</evidence>
<evidence type="ECO:0000256" key="6">
    <source>
        <dbReference type="ARBA" id="ARBA00022692"/>
    </source>
</evidence>
<evidence type="ECO:0000313" key="14">
    <source>
        <dbReference type="EMBL" id="GAA5159817.1"/>
    </source>
</evidence>
<dbReference type="NCBIfam" id="NF037980">
    <property type="entry name" value="T2SS_GspK"/>
    <property type="match status" value="1"/>
</dbReference>
<evidence type="ECO:0000256" key="2">
    <source>
        <dbReference type="ARBA" id="ARBA00007246"/>
    </source>
</evidence>
<dbReference type="PIRSF" id="PIRSF002786">
    <property type="entry name" value="XcpX"/>
    <property type="match status" value="1"/>
</dbReference>
<evidence type="ECO:0000256" key="9">
    <source>
        <dbReference type="ARBA" id="ARBA00023136"/>
    </source>
</evidence>
<dbReference type="InterPro" id="IPR005628">
    <property type="entry name" value="GspK"/>
</dbReference>
<feature type="domain" description="T2SS protein K first SAM-like" evidence="13">
    <location>
        <begin position="93"/>
        <end position="197"/>
    </location>
</feature>
<evidence type="ECO:0000256" key="4">
    <source>
        <dbReference type="ARBA" id="ARBA00022475"/>
    </source>
</evidence>
<keyword evidence="4 10" id="KW-1003">Cell membrane</keyword>
<keyword evidence="6" id="KW-0812">Transmembrane</keyword>
<keyword evidence="15" id="KW-1185">Reference proteome</keyword>
<comment type="caution">
    <text evidence="14">The sequence shown here is derived from an EMBL/GenBank/DDBJ whole genome shotgun (WGS) entry which is preliminary data.</text>
</comment>
<dbReference type="SUPFAM" id="SSF158544">
    <property type="entry name" value="GspK insert domain-like"/>
    <property type="match status" value="1"/>
</dbReference>
<dbReference type="InterPro" id="IPR049031">
    <property type="entry name" value="T2SSK_SAM-like_1st"/>
</dbReference>
<evidence type="ECO:0000259" key="13">
    <source>
        <dbReference type="Pfam" id="PF21687"/>
    </source>
</evidence>
<reference evidence="15" key="1">
    <citation type="journal article" date="2019" name="Int. J. Syst. Evol. Microbiol.">
        <title>The Global Catalogue of Microorganisms (GCM) 10K type strain sequencing project: providing services to taxonomists for standard genome sequencing and annotation.</title>
        <authorList>
            <consortium name="The Broad Institute Genomics Platform"/>
            <consortium name="The Broad Institute Genome Sequencing Center for Infectious Disease"/>
            <person name="Wu L."/>
            <person name="Ma J."/>
        </authorList>
    </citation>
    <scope>NUCLEOTIDE SEQUENCE [LARGE SCALE GENOMIC DNA]</scope>
    <source>
        <strain evidence="15">JCM 18715</strain>
    </source>
</reference>
<dbReference type="Gene3D" id="1.10.40.60">
    <property type="entry name" value="EpsJ-like"/>
    <property type="match status" value="2"/>
</dbReference>
<keyword evidence="11" id="KW-0732">Signal</keyword>
<evidence type="ECO:0000256" key="8">
    <source>
        <dbReference type="ARBA" id="ARBA00022989"/>
    </source>
</evidence>
<feature type="domain" description="T2SS protein K second SAM-like" evidence="12">
    <location>
        <begin position="203"/>
        <end position="260"/>
    </location>
</feature>
<feature type="chain" id="PRO_5047323932" description="Type II secretion system protein K" evidence="11">
    <location>
        <begin position="19"/>
        <end position="299"/>
    </location>
</feature>
<protein>
    <recommendedName>
        <fullName evidence="10">Type II secretion system protein K</fullName>
    </recommendedName>
</protein>
<gene>
    <name evidence="14" type="primary">gspK</name>
    <name evidence="14" type="ORF">GCM10025770_06760</name>
</gene>
<dbReference type="PANTHER" id="PTHR38831:SF1">
    <property type="entry name" value="TYPE II SECRETION SYSTEM PROTEIN K-RELATED"/>
    <property type="match status" value="1"/>
</dbReference>
<evidence type="ECO:0000256" key="3">
    <source>
        <dbReference type="ARBA" id="ARBA00022448"/>
    </source>
</evidence>
<proteinExistence type="inferred from homology"/>
<keyword evidence="5 10" id="KW-0997">Cell inner membrane</keyword>
<dbReference type="PANTHER" id="PTHR38831">
    <property type="entry name" value="TYPE II SECRETION SYSTEM PROTEIN K"/>
    <property type="match status" value="1"/>
</dbReference>
<sequence>MAILTVALVAAVASAVIAEHGSAVEQLSGRSDQAQARWLARGAVDWARNVLEFDLKRARTSGSDHFGEEWAIRVPATPVDEGDVSGEIEDQSGRFNINSLTDNGVADTATQAIFQRLLETLRWQPRDAQMLVDAITDWIDTDSNPASNGAERDWYTNAKQKVMPPNAPIISIKELLAVRGMTNELLEQLRPHITALPPSARTINVNTASAEVLAAYVEKLPLATAQQIANSRKTLVFGGVDEFTKLLPTTSSYNASLLSVRSYYFLATGRARWGDATTHMQVLLFRNGKRPDILRETLL</sequence>
<keyword evidence="3 10" id="KW-0813">Transport</keyword>
<dbReference type="Gene3D" id="3.30.1300.30">
    <property type="entry name" value="GSPII I/J protein-like"/>
    <property type="match status" value="1"/>
</dbReference>
<comment type="similarity">
    <text evidence="2 10">Belongs to the GSP K family.</text>
</comment>
<dbReference type="EMBL" id="BAABLD010000002">
    <property type="protein sequence ID" value="GAA5159817.1"/>
    <property type="molecule type" value="Genomic_DNA"/>
</dbReference>
<dbReference type="InterPro" id="IPR038072">
    <property type="entry name" value="GspK_central_sf"/>
</dbReference>